<dbReference type="Proteomes" id="UP001160625">
    <property type="component" value="Unassembled WGS sequence"/>
</dbReference>
<accession>A0ABT6N464</accession>
<dbReference type="Pfam" id="PF03992">
    <property type="entry name" value="ABM"/>
    <property type="match status" value="1"/>
</dbReference>
<keyword evidence="2" id="KW-0560">Oxidoreductase</keyword>
<name>A0ABT6N464_9SPHN</name>
<dbReference type="PANTHER" id="PTHR33336:SF3">
    <property type="entry name" value="ABM DOMAIN-CONTAINING PROTEIN"/>
    <property type="match status" value="1"/>
</dbReference>
<dbReference type="GO" id="GO:0004497">
    <property type="term" value="F:monooxygenase activity"/>
    <property type="evidence" value="ECO:0007669"/>
    <property type="project" value="UniProtKB-KW"/>
</dbReference>
<sequence>MPLKIVAFLTPKPGSETALRQAVAAVVAGSRAETGNLRYDAWHDAAAGRIVIDELYVDHAAIDAHREAAHYKAFRAAVADLLAAPPEVSVLNEIEVA</sequence>
<comment type="caution">
    <text evidence="2">The sequence shown here is derived from an EMBL/GenBank/DDBJ whole genome shotgun (WGS) entry which is preliminary data.</text>
</comment>
<evidence type="ECO:0000259" key="1">
    <source>
        <dbReference type="PROSITE" id="PS51725"/>
    </source>
</evidence>
<dbReference type="SUPFAM" id="SSF54909">
    <property type="entry name" value="Dimeric alpha+beta barrel"/>
    <property type="match status" value="1"/>
</dbReference>
<dbReference type="InterPro" id="IPR050744">
    <property type="entry name" value="AI-2_Isomerase_LsrG"/>
</dbReference>
<keyword evidence="2" id="KW-0503">Monooxygenase</keyword>
<keyword evidence="3" id="KW-1185">Reference proteome</keyword>
<organism evidence="2 3">
    <name type="scientific">Sphingomonas oryzagri</name>
    <dbReference type="NCBI Taxonomy" id="3042314"/>
    <lineage>
        <taxon>Bacteria</taxon>
        <taxon>Pseudomonadati</taxon>
        <taxon>Pseudomonadota</taxon>
        <taxon>Alphaproteobacteria</taxon>
        <taxon>Sphingomonadales</taxon>
        <taxon>Sphingomonadaceae</taxon>
        <taxon>Sphingomonas</taxon>
    </lineage>
</organism>
<evidence type="ECO:0000313" key="3">
    <source>
        <dbReference type="Proteomes" id="UP001160625"/>
    </source>
</evidence>
<reference evidence="2" key="1">
    <citation type="submission" date="2023-04" db="EMBL/GenBank/DDBJ databases">
        <title>Sphingomonas sp. MAHUQ-71 isolated from rice field.</title>
        <authorList>
            <person name="Huq M.A."/>
        </authorList>
    </citation>
    <scope>NUCLEOTIDE SEQUENCE</scope>
    <source>
        <strain evidence="2">MAHUQ-71</strain>
    </source>
</reference>
<dbReference type="InterPro" id="IPR007138">
    <property type="entry name" value="ABM_dom"/>
</dbReference>
<dbReference type="EC" id="1.-.-.-" evidence="2"/>
<dbReference type="Gene3D" id="3.30.70.100">
    <property type="match status" value="1"/>
</dbReference>
<protein>
    <submittedName>
        <fullName evidence="2">Quinol monooxygenase</fullName>
        <ecNumber evidence="2">1.-.-.-</ecNumber>
    </submittedName>
</protein>
<evidence type="ECO:0000313" key="2">
    <source>
        <dbReference type="EMBL" id="MDH7639559.1"/>
    </source>
</evidence>
<dbReference type="RefSeq" id="WP_281044824.1">
    <property type="nucleotide sequence ID" value="NZ_JARYGZ010000001.1"/>
</dbReference>
<dbReference type="PROSITE" id="PS51725">
    <property type="entry name" value="ABM"/>
    <property type="match status" value="1"/>
</dbReference>
<feature type="domain" description="ABM" evidence="1">
    <location>
        <begin position="3"/>
        <end position="91"/>
    </location>
</feature>
<gene>
    <name evidence="2" type="ORF">QGN17_12540</name>
</gene>
<dbReference type="PANTHER" id="PTHR33336">
    <property type="entry name" value="QUINOL MONOOXYGENASE YGIN-RELATED"/>
    <property type="match status" value="1"/>
</dbReference>
<proteinExistence type="predicted"/>
<dbReference type="EMBL" id="JARYGZ010000001">
    <property type="protein sequence ID" value="MDH7639559.1"/>
    <property type="molecule type" value="Genomic_DNA"/>
</dbReference>
<dbReference type="InterPro" id="IPR011008">
    <property type="entry name" value="Dimeric_a/b-barrel"/>
</dbReference>